<dbReference type="AlphaFoldDB" id="H8ZAA4"/>
<dbReference type="Proteomes" id="UP000005622">
    <property type="component" value="Unassembled WGS sequence"/>
</dbReference>
<dbReference type="SUPFAM" id="SSF48371">
    <property type="entry name" value="ARM repeat"/>
    <property type="match status" value="1"/>
</dbReference>
<accession>H8ZAA4</accession>
<dbReference type="HOGENOM" id="CLU_349873_0_0_1"/>
<dbReference type="InterPro" id="IPR011989">
    <property type="entry name" value="ARM-like"/>
</dbReference>
<evidence type="ECO:0000313" key="1">
    <source>
        <dbReference type="EMBL" id="EHY66885.1"/>
    </source>
</evidence>
<sequence>MTPESKIRTAAAQPPKEMYKILSAIKQEAPEEDIDYLGHKITIAGKTEKTRKSPYLLYSMIETLRIGAPHNPFTLEQVKELFKEIIHRGPKQAEDKKILEIIACYRMITLLTDVKTINNLAELSLLNISQKWSLEMLQSIVEEKEEDLGREIKLKIAKRVAEGSSILGVFIEKYPLLFMPAVKEIILSTKKSKIEIIKRFNSLNKEVVTVAAIKQATESSKEKKEFLKFVQEASVRQEILKYVETLAEDRSQWIRCQVPKILYRKSKSTFYTSASGAVIRESAVSIWKNRLQDTSAQVRQEILKTAAHEGIRDLKEIQQAILERIRDTNRDVRKEAISVISSLAAEAIEYAQSSREKCFICRRNNSQNEIFIPLLLSIFIDDHAAQVTMIKAVLDSLAKITSDTMVQQEIIAEIFHMVHKSPEDIEKLTGCASALVALGLSTYEEVFSCPNHSPTVDLIKKITSPGSATKQEINLTEDTPVCLILMHLEGYSRGQIPVSFLSLLKKLSERISEALFYRIARIITVAQYSAVMQWGAPEEYKEGGYPRAYLEARQICITEGQDFSIDLSRIEENRSILGNISMDVAEQERRLFEFGGTLLLMLQMDFLECGNRSALLERTVFKYILSCKSSELPECVDWLFFKQRLVCGIRQHPDTEIRLIFSAILVLIYQRTTIVLNIKGILSLLSFLCWISVEYRQPRIVDAVQSIFHSNTEHAQEIFSFFMNLKRIKIEEDERQNEMYILSEEVTAMLVRETSKLGINSAQYSNELPDGFCEELRIRGGWATTLQLLDDDRFSSNLLTVFKPK</sequence>
<organism evidence="1">
    <name type="scientific">Nematocida ausubeli (strain ATCC PRA-371 / ERTm2)</name>
    <name type="common">Nematode killer fungus</name>
    <dbReference type="NCBI Taxonomy" id="1913371"/>
    <lineage>
        <taxon>Eukaryota</taxon>
        <taxon>Fungi</taxon>
        <taxon>Fungi incertae sedis</taxon>
        <taxon>Microsporidia</taxon>
        <taxon>Nematocida</taxon>
    </lineage>
</organism>
<dbReference type="EMBL" id="JH604633">
    <property type="protein sequence ID" value="EHY66885.1"/>
    <property type="molecule type" value="Genomic_DNA"/>
</dbReference>
<dbReference type="InterPro" id="IPR016024">
    <property type="entry name" value="ARM-type_fold"/>
</dbReference>
<proteinExistence type="predicted"/>
<dbReference type="Gene3D" id="1.25.10.10">
    <property type="entry name" value="Leucine-rich Repeat Variant"/>
    <property type="match status" value="1"/>
</dbReference>
<reference evidence="1" key="1">
    <citation type="submission" date="2011-03" db="EMBL/GenBank/DDBJ databases">
        <title>The Genome Sequence of Nematocida sp1 strain ERTm2.</title>
        <authorList>
            <consortium name="The Broad Institute Genome Sequencing Platform"/>
            <consortium name="The Broad Institute Genome Sequencing Center for Infectious Disease"/>
            <person name="Cuomo C."/>
            <person name="Troemel E."/>
            <person name="Young S.K."/>
            <person name="Zeng Q."/>
            <person name="Gargeya S."/>
            <person name="Fitzgerald M."/>
            <person name="Haas B."/>
            <person name="Abouelleil A."/>
            <person name="Alvarado L."/>
            <person name="Arachchi H.M."/>
            <person name="Berlin A."/>
            <person name="Brown A."/>
            <person name="Chapman S.B."/>
            <person name="Chen Z."/>
            <person name="Dunbar C."/>
            <person name="Freedman E."/>
            <person name="Gearin G."/>
            <person name="Gellesch M."/>
            <person name="Goldberg J."/>
            <person name="Griggs A."/>
            <person name="Gujja S."/>
            <person name="Heilman E.R."/>
            <person name="Heiman D."/>
            <person name="Howarth C."/>
            <person name="Larson L."/>
            <person name="Lui A."/>
            <person name="MacDonald P.J.P."/>
            <person name="Mehta T."/>
            <person name="Montmayeur A."/>
            <person name="Murphy C."/>
            <person name="Neiman D."/>
            <person name="Pearson M."/>
            <person name="Priest M."/>
            <person name="Roberts A."/>
            <person name="Saif S."/>
            <person name="Shea T."/>
            <person name="Shenoy N."/>
            <person name="Sisk P."/>
            <person name="Stolte C."/>
            <person name="Sykes S."/>
            <person name="White J."/>
            <person name="Yandava C."/>
            <person name="Wortman J."/>
            <person name="Nusbaum C."/>
            <person name="Birren B."/>
        </authorList>
    </citation>
    <scope>NUCLEOTIDE SEQUENCE</scope>
    <source>
        <strain evidence="1">ERTm2</strain>
    </source>
</reference>
<gene>
    <name evidence="1" type="ORF">NERG_00525</name>
</gene>
<name>H8ZAA4_NEMA1</name>
<protein>
    <submittedName>
        <fullName evidence="1">Uncharacterized protein</fullName>
    </submittedName>
</protein>